<sequence length="242" mass="25375">MVFVPPTEQPYASQARNDPAAASTLSPLPSEHPSYGARHASAHTTGKGAETSSVPAQWPSGPEGEGARTGAQQSADGAAATAGEEFSDDPNGDNVSVGSGMQQEPDPFYDEAADDEDAAWAERQREGRVSDAVLSCPGCFTTLCIDCQRHEKYHHQYRAMFVMNCTIDEDEQGGEGGGGGFNPAAGEGGGRGGGGGGGRRPKRARGSAQYRRVCCSVCGTEVGALEVEEELYHFYHVFPSNA</sequence>
<feature type="region of interest" description="Disordered" evidence="1">
    <location>
        <begin position="172"/>
        <end position="204"/>
    </location>
</feature>
<dbReference type="Proteomes" id="UP000747110">
    <property type="component" value="Unassembled WGS sequence"/>
</dbReference>
<feature type="region of interest" description="Disordered" evidence="1">
    <location>
        <begin position="1"/>
        <end position="109"/>
    </location>
</feature>
<feature type="compositionally biased region" description="Polar residues" evidence="1">
    <location>
        <begin position="93"/>
        <end position="102"/>
    </location>
</feature>
<dbReference type="PANTHER" id="PTHR15967:SF0">
    <property type="entry name" value="E2F-ASSOCIATED PHOSPHOPROTEIN"/>
    <property type="match status" value="1"/>
</dbReference>
<feature type="compositionally biased region" description="Gly residues" evidence="1">
    <location>
        <begin position="174"/>
        <end position="198"/>
    </location>
</feature>
<dbReference type="GO" id="GO:0005634">
    <property type="term" value="C:nucleus"/>
    <property type="evidence" value="ECO:0007669"/>
    <property type="project" value="TreeGrafter"/>
</dbReference>
<dbReference type="AlphaFoldDB" id="A0A8J4CNB9"/>
<dbReference type="EMBL" id="BNCP01000032">
    <property type="protein sequence ID" value="GIL85161.1"/>
    <property type="molecule type" value="Genomic_DNA"/>
</dbReference>
<comment type="caution">
    <text evidence="2">The sequence shown here is derived from an EMBL/GenBank/DDBJ whole genome shotgun (WGS) entry which is preliminary data.</text>
</comment>
<dbReference type="OrthoDB" id="122464at2759"/>
<feature type="compositionally biased region" description="Low complexity" evidence="1">
    <location>
        <begin position="69"/>
        <end position="83"/>
    </location>
</feature>
<accession>A0A8J4CNB9</accession>
<evidence type="ECO:0000256" key="1">
    <source>
        <dbReference type="SAM" id="MobiDB-lite"/>
    </source>
</evidence>
<organism evidence="2 3">
    <name type="scientific">Volvox reticuliferus</name>
    <dbReference type="NCBI Taxonomy" id="1737510"/>
    <lineage>
        <taxon>Eukaryota</taxon>
        <taxon>Viridiplantae</taxon>
        <taxon>Chlorophyta</taxon>
        <taxon>core chlorophytes</taxon>
        <taxon>Chlorophyceae</taxon>
        <taxon>CS clade</taxon>
        <taxon>Chlamydomonadales</taxon>
        <taxon>Volvocaceae</taxon>
        <taxon>Volvox</taxon>
    </lineage>
</organism>
<dbReference type="PANTHER" id="PTHR15967">
    <property type="entry name" value="E2F-ASSOCIATED PHOSPHOPROTEIN"/>
    <property type="match status" value="1"/>
</dbReference>
<proteinExistence type="predicted"/>
<protein>
    <recommendedName>
        <fullName evidence="4">E2F-associated phosphoprotein</fullName>
    </recommendedName>
</protein>
<dbReference type="InterPro" id="IPR019370">
    <property type="entry name" value="E2F-assoc_phosphoprotein"/>
</dbReference>
<evidence type="ECO:0000313" key="2">
    <source>
        <dbReference type="EMBL" id="GIL85161.1"/>
    </source>
</evidence>
<evidence type="ECO:0000313" key="3">
    <source>
        <dbReference type="Proteomes" id="UP000747110"/>
    </source>
</evidence>
<dbReference type="Pfam" id="PF10238">
    <property type="entry name" value="Eapp_C"/>
    <property type="match status" value="1"/>
</dbReference>
<reference evidence="2" key="1">
    <citation type="journal article" date="2021" name="Proc. Natl. Acad. Sci. U.S.A.">
        <title>Three genomes in the algal genus Volvox reveal the fate of a haploid sex-determining region after a transition to homothallism.</title>
        <authorList>
            <person name="Yamamoto K."/>
            <person name="Hamaji T."/>
            <person name="Kawai-Toyooka H."/>
            <person name="Matsuzaki R."/>
            <person name="Takahashi F."/>
            <person name="Nishimura Y."/>
            <person name="Kawachi M."/>
            <person name="Noguchi H."/>
            <person name="Minakuchi Y."/>
            <person name="Umen J.G."/>
            <person name="Toyoda A."/>
            <person name="Nozaki H."/>
        </authorList>
    </citation>
    <scope>NUCLEOTIDE SEQUENCE</scope>
    <source>
        <strain evidence="2">NIES-3786</strain>
    </source>
</reference>
<evidence type="ECO:0008006" key="4">
    <source>
        <dbReference type="Google" id="ProtNLM"/>
    </source>
</evidence>
<gene>
    <name evidence="2" type="ORF">Vretifemale_13539</name>
</gene>
<keyword evidence="3" id="KW-1185">Reference proteome</keyword>
<name>A0A8J4CNB9_9CHLO</name>